<evidence type="ECO:0000256" key="9">
    <source>
        <dbReference type="ARBA" id="ARBA00022840"/>
    </source>
</evidence>
<organism evidence="14 15">
    <name type="scientific">Thiopseudomonas denitrificans</name>
    <dbReference type="NCBI Taxonomy" id="1501432"/>
    <lineage>
        <taxon>Bacteria</taxon>
        <taxon>Pseudomonadati</taxon>
        <taxon>Pseudomonadota</taxon>
        <taxon>Gammaproteobacteria</taxon>
        <taxon>Pseudomonadales</taxon>
        <taxon>Pseudomonadaceae</taxon>
        <taxon>Thiopseudomonas</taxon>
    </lineage>
</organism>
<protein>
    <recommendedName>
        <fullName evidence="3">histidine kinase</fullName>
        <ecNumber evidence="3">2.7.13.3</ecNumber>
    </recommendedName>
</protein>
<dbReference type="PANTHER" id="PTHR45436:SF14">
    <property type="entry name" value="SENSOR PROTEIN QSEC"/>
    <property type="match status" value="1"/>
</dbReference>
<evidence type="ECO:0000256" key="7">
    <source>
        <dbReference type="ARBA" id="ARBA00022741"/>
    </source>
</evidence>
<dbReference type="RefSeq" id="WP_206167935.1">
    <property type="nucleotide sequence ID" value="NZ_LNJZ01000002.1"/>
</dbReference>
<dbReference type="CDD" id="cd00082">
    <property type="entry name" value="HisKA"/>
    <property type="match status" value="1"/>
</dbReference>
<dbReference type="InterPro" id="IPR036097">
    <property type="entry name" value="HisK_dim/P_sf"/>
</dbReference>
<dbReference type="InterPro" id="IPR013727">
    <property type="entry name" value="2CSK_N"/>
</dbReference>
<dbReference type="InterPro" id="IPR003661">
    <property type="entry name" value="HisK_dim/P_dom"/>
</dbReference>
<dbReference type="Pfam" id="PF02518">
    <property type="entry name" value="HATPase_c"/>
    <property type="match status" value="1"/>
</dbReference>
<evidence type="ECO:0000256" key="2">
    <source>
        <dbReference type="ARBA" id="ARBA00004141"/>
    </source>
</evidence>
<proteinExistence type="predicted"/>
<dbReference type="Gene3D" id="1.10.287.130">
    <property type="match status" value="1"/>
</dbReference>
<keyword evidence="7" id="KW-0547">Nucleotide-binding</keyword>
<comment type="subcellular location">
    <subcellularLocation>
        <location evidence="2">Membrane</location>
        <topology evidence="2">Multi-pass membrane protein</topology>
    </subcellularLocation>
</comment>
<reference evidence="14 15" key="1">
    <citation type="submission" date="2019-03" db="EMBL/GenBank/DDBJ databases">
        <title>Genomic Encyclopedia of Type Strains, Phase IV (KMG-IV): sequencing the most valuable type-strain genomes for metagenomic binning, comparative biology and taxonomic classification.</title>
        <authorList>
            <person name="Goeker M."/>
        </authorList>
    </citation>
    <scope>NUCLEOTIDE SEQUENCE [LARGE SCALE GENOMIC DNA]</scope>
    <source>
        <strain evidence="14 15">DSM 28679</strain>
    </source>
</reference>
<dbReference type="InterPro" id="IPR005467">
    <property type="entry name" value="His_kinase_dom"/>
</dbReference>
<evidence type="ECO:0000256" key="6">
    <source>
        <dbReference type="ARBA" id="ARBA00022692"/>
    </source>
</evidence>
<dbReference type="Pfam" id="PF08521">
    <property type="entry name" value="2CSK_N"/>
    <property type="match status" value="1"/>
</dbReference>
<evidence type="ECO:0000313" key="15">
    <source>
        <dbReference type="Proteomes" id="UP000294575"/>
    </source>
</evidence>
<evidence type="ECO:0000256" key="4">
    <source>
        <dbReference type="ARBA" id="ARBA00022553"/>
    </source>
</evidence>
<evidence type="ECO:0000256" key="1">
    <source>
        <dbReference type="ARBA" id="ARBA00000085"/>
    </source>
</evidence>
<keyword evidence="8 14" id="KW-0418">Kinase</keyword>
<dbReference type="PANTHER" id="PTHR45436">
    <property type="entry name" value="SENSOR HISTIDINE KINASE YKOH"/>
    <property type="match status" value="1"/>
</dbReference>
<dbReference type="Gene3D" id="1.20.5.1040">
    <property type="entry name" value="Sensor protein qsec"/>
    <property type="match status" value="1"/>
</dbReference>
<dbReference type="GO" id="GO:0005524">
    <property type="term" value="F:ATP binding"/>
    <property type="evidence" value="ECO:0007669"/>
    <property type="project" value="UniProtKB-KW"/>
</dbReference>
<dbReference type="Proteomes" id="UP000294575">
    <property type="component" value="Unassembled WGS sequence"/>
</dbReference>
<dbReference type="InterPro" id="IPR050428">
    <property type="entry name" value="TCS_sensor_his_kinase"/>
</dbReference>
<comment type="caution">
    <text evidence="14">The sequence shown here is derived from an EMBL/GenBank/DDBJ whole genome shotgun (WGS) entry which is preliminary data.</text>
</comment>
<keyword evidence="15" id="KW-1185">Reference proteome</keyword>
<evidence type="ECO:0000256" key="11">
    <source>
        <dbReference type="ARBA" id="ARBA00023012"/>
    </source>
</evidence>
<dbReference type="PROSITE" id="PS50109">
    <property type="entry name" value="HIS_KIN"/>
    <property type="match status" value="1"/>
</dbReference>
<keyword evidence="9" id="KW-0067">ATP-binding</keyword>
<keyword evidence="12" id="KW-0472">Membrane</keyword>
<evidence type="ECO:0000256" key="8">
    <source>
        <dbReference type="ARBA" id="ARBA00022777"/>
    </source>
</evidence>
<sequence length="441" mass="48946">MNSLQGRIALLLGVLFLALWAASAVLTSRQIRTEIESVFDSALQETAQRILPLAVADILENEQQDTPRRLATIHSHNELLTYLVRDPQGRILLRSHDAVPEQFPAWDGSGFRQTETHRIYNEDSLQGSIRISLAEPLAHRQAMIRNIQLSLGLPVLIFMPLALLAIILVIRTSLVSLNRFRDRLAHRDEHDLSLLPTDGLPAEITPIANTLNEVLAKLASAFAAERGFTANAAHELRTPLAGAIAQAQLLQRETQEDRSRQRALDIESTLKRLTVMSERLMQLARAEGSQLFLDRAGDLRPVMELLGMDLTRNGNAGRLILDLPERPVQSNLDPDLFAILYRNLLENALRHGTAGTPVHVRLDDSGLLSVSNDCDIIPEQVLQQLTRRFERGQARATGSGLGLAIVQAICLRIGTRLELSSPARDRERGFEARLMLPVQAG</sequence>
<dbReference type="SMART" id="SM00387">
    <property type="entry name" value="HATPase_c"/>
    <property type="match status" value="1"/>
</dbReference>
<dbReference type="Gene3D" id="3.30.565.10">
    <property type="entry name" value="Histidine kinase-like ATPase, C-terminal domain"/>
    <property type="match status" value="1"/>
</dbReference>
<keyword evidence="11" id="KW-0902">Two-component regulatory system</keyword>
<keyword evidence="5" id="KW-0808">Transferase</keyword>
<dbReference type="InterPro" id="IPR003594">
    <property type="entry name" value="HATPase_dom"/>
</dbReference>
<evidence type="ECO:0000256" key="3">
    <source>
        <dbReference type="ARBA" id="ARBA00012438"/>
    </source>
</evidence>
<evidence type="ECO:0000256" key="12">
    <source>
        <dbReference type="SAM" id="Phobius"/>
    </source>
</evidence>
<dbReference type="EC" id="2.7.13.3" evidence="3"/>
<dbReference type="EMBL" id="SNYK01000007">
    <property type="protein sequence ID" value="TDQ37539.1"/>
    <property type="molecule type" value="Genomic_DNA"/>
</dbReference>
<dbReference type="InterPro" id="IPR036890">
    <property type="entry name" value="HATPase_C_sf"/>
</dbReference>
<keyword evidence="6 12" id="KW-0812">Transmembrane</keyword>
<keyword evidence="4" id="KW-0597">Phosphoprotein</keyword>
<keyword evidence="10 12" id="KW-1133">Transmembrane helix</keyword>
<dbReference type="AlphaFoldDB" id="A0A4R6TZN6"/>
<dbReference type="GO" id="GO:0005886">
    <property type="term" value="C:plasma membrane"/>
    <property type="evidence" value="ECO:0007669"/>
    <property type="project" value="TreeGrafter"/>
</dbReference>
<comment type="catalytic activity">
    <reaction evidence="1">
        <text>ATP + protein L-histidine = ADP + protein N-phospho-L-histidine.</text>
        <dbReference type="EC" id="2.7.13.3"/>
    </reaction>
</comment>
<dbReference type="SMART" id="SM00388">
    <property type="entry name" value="HisKA"/>
    <property type="match status" value="1"/>
</dbReference>
<dbReference type="SUPFAM" id="SSF47384">
    <property type="entry name" value="Homodimeric domain of signal transducing histidine kinase"/>
    <property type="match status" value="1"/>
</dbReference>
<name>A0A4R6TZN6_9GAMM</name>
<evidence type="ECO:0000259" key="13">
    <source>
        <dbReference type="PROSITE" id="PS50109"/>
    </source>
</evidence>
<dbReference type="GO" id="GO:0000155">
    <property type="term" value="F:phosphorelay sensor kinase activity"/>
    <property type="evidence" value="ECO:0007669"/>
    <property type="project" value="InterPro"/>
</dbReference>
<dbReference type="SUPFAM" id="SSF55874">
    <property type="entry name" value="ATPase domain of HSP90 chaperone/DNA topoisomerase II/histidine kinase"/>
    <property type="match status" value="1"/>
</dbReference>
<evidence type="ECO:0000256" key="5">
    <source>
        <dbReference type="ARBA" id="ARBA00022679"/>
    </source>
</evidence>
<feature type="domain" description="Histidine kinase" evidence="13">
    <location>
        <begin position="231"/>
        <end position="440"/>
    </location>
</feature>
<evidence type="ECO:0000256" key="10">
    <source>
        <dbReference type="ARBA" id="ARBA00022989"/>
    </source>
</evidence>
<gene>
    <name evidence="14" type="ORF">DFQ45_10744</name>
</gene>
<accession>A0A4R6TZN6</accession>
<evidence type="ECO:0000313" key="14">
    <source>
        <dbReference type="EMBL" id="TDQ37539.1"/>
    </source>
</evidence>
<dbReference type="Pfam" id="PF00512">
    <property type="entry name" value="HisKA"/>
    <property type="match status" value="1"/>
</dbReference>
<feature type="transmembrane region" description="Helical" evidence="12">
    <location>
        <begin position="151"/>
        <end position="174"/>
    </location>
</feature>